<dbReference type="AlphaFoldDB" id="A0A1E5D5P4"/>
<dbReference type="GO" id="GO:0006506">
    <property type="term" value="P:GPI anchor biosynthetic process"/>
    <property type="evidence" value="ECO:0007669"/>
    <property type="project" value="TreeGrafter"/>
</dbReference>
<proteinExistence type="predicted"/>
<dbReference type="GO" id="GO:0016020">
    <property type="term" value="C:membrane"/>
    <property type="evidence" value="ECO:0007669"/>
    <property type="project" value="GOC"/>
</dbReference>
<dbReference type="PANTHER" id="PTHR14859:SF15">
    <property type="entry name" value="ENDONUCLEASE_EXONUCLEASE_PHOSPHATASE DOMAIN-CONTAINING PROTEIN"/>
    <property type="match status" value="1"/>
</dbReference>
<dbReference type="Pfam" id="PF03372">
    <property type="entry name" value="Exo_endo_phos"/>
    <property type="match status" value="1"/>
</dbReference>
<dbReference type="InterPro" id="IPR036691">
    <property type="entry name" value="Endo/exonu/phosph_ase_sf"/>
</dbReference>
<dbReference type="SUPFAM" id="SSF56219">
    <property type="entry name" value="DNase I-like"/>
    <property type="match status" value="1"/>
</dbReference>
<organism evidence="2 3">
    <name type="scientific">Vibrio genomosp. F6 str. FF-238</name>
    <dbReference type="NCBI Taxonomy" id="1191298"/>
    <lineage>
        <taxon>Bacteria</taxon>
        <taxon>Pseudomonadati</taxon>
        <taxon>Pseudomonadota</taxon>
        <taxon>Gammaproteobacteria</taxon>
        <taxon>Vibrionales</taxon>
        <taxon>Vibrionaceae</taxon>
        <taxon>Vibrio</taxon>
    </lineage>
</organism>
<keyword evidence="2" id="KW-0540">Nuclease</keyword>
<accession>A0A1E5D5P4</accession>
<evidence type="ECO:0000313" key="3">
    <source>
        <dbReference type="Proteomes" id="UP000094165"/>
    </source>
</evidence>
<reference evidence="2 3" key="1">
    <citation type="journal article" date="2012" name="Science">
        <title>Ecological populations of bacteria act as socially cohesive units of antibiotic production and resistance.</title>
        <authorList>
            <person name="Cordero O.X."/>
            <person name="Wildschutte H."/>
            <person name="Kirkup B."/>
            <person name="Proehl S."/>
            <person name="Ngo L."/>
            <person name="Hussain F."/>
            <person name="Le Roux F."/>
            <person name="Mincer T."/>
            <person name="Polz M.F."/>
        </authorList>
    </citation>
    <scope>NUCLEOTIDE SEQUENCE [LARGE SCALE GENOMIC DNA]</scope>
    <source>
        <strain evidence="2 3">FF-238</strain>
    </source>
</reference>
<sequence length="345" mass="40008">MPNPDAITFTTINLFNYVEPPNAYYDFENILTQEEWQKKQKWFHDKISQLNSDVIGFQEVFSPNALEKQLNQLGYPYFCTVDEPKAEDGYLFHSPVVAIASRFPIVKCQPVVSDNEFIARFETSTDFSFNRIPVHASIELPHIGITDCYVVHFKSQRPKEPIELENRAEPEPIAYEKKQLNSLHDEQFGSWLSTLQRGLEANLLHRYITTQREKTDQAVVLMGDFNKPLFNEEFSGLLSCELRRDKFSLEWLAPFQLKDSWDIYCQLNGVDLLEDRTPTHYYGAKGSVLDYILLSNEFDCHNSSNILEVVKYKVTDQHIINPSFEHDQFSTDHALVSITAQIRHA</sequence>
<keyword evidence="3" id="KW-1185">Reference proteome</keyword>
<dbReference type="RefSeq" id="WP_017053407.1">
    <property type="nucleotide sequence ID" value="NZ_AJYW02000045.1"/>
</dbReference>
<dbReference type="Proteomes" id="UP000094165">
    <property type="component" value="Unassembled WGS sequence"/>
</dbReference>
<dbReference type="PANTHER" id="PTHR14859">
    <property type="entry name" value="CALCOFLUOR WHITE HYPERSENSITIVE PROTEIN PRECURSOR"/>
    <property type="match status" value="1"/>
</dbReference>
<gene>
    <name evidence="2" type="ORF">A130_02965</name>
</gene>
<dbReference type="InterPro" id="IPR051916">
    <property type="entry name" value="GPI-anchor_lipid_remodeler"/>
</dbReference>
<keyword evidence="2" id="KW-0378">Hydrolase</keyword>
<comment type="caution">
    <text evidence="2">The sequence shown here is derived from an EMBL/GenBank/DDBJ whole genome shotgun (WGS) entry which is preliminary data.</text>
</comment>
<dbReference type="InterPro" id="IPR005135">
    <property type="entry name" value="Endo/exonuclease/phosphatase"/>
</dbReference>
<name>A0A1E5D5P4_9VIBR</name>
<protein>
    <submittedName>
        <fullName evidence="2">Endonuclease</fullName>
    </submittedName>
</protein>
<dbReference type="GO" id="GO:0004519">
    <property type="term" value="F:endonuclease activity"/>
    <property type="evidence" value="ECO:0007669"/>
    <property type="project" value="UniProtKB-KW"/>
</dbReference>
<keyword evidence="2" id="KW-0255">Endonuclease</keyword>
<dbReference type="Gene3D" id="3.60.10.10">
    <property type="entry name" value="Endonuclease/exonuclease/phosphatase"/>
    <property type="match status" value="1"/>
</dbReference>
<feature type="domain" description="Endonuclease/exonuclease/phosphatase" evidence="1">
    <location>
        <begin position="43"/>
        <end position="304"/>
    </location>
</feature>
<dbReference type="EMBL" id="AJYW02000045">
    <property type="protein sequence ID" value="OEE78506.1"/>
    <property type="molecule type" value="Genomic_DNA"/>
</dbReference>
<evidence type="ECO:0000259" key="1">
    <source>
        <dbReference type="Pfam" id="PF03372"/>
    </source>
</evidence>
<evidence type="ECO:0000313" key="2">
    <source>
        <dbReference type="EMBL" id="OEE78506.1"/>
    </source>
</evidence>